<dbReference type="EMBL" id="JACXWD010000019">
    <property type="protein sequence ID" value="MBD3867970.1"/>
    <property type="molecule type" value="Genomic_DNA"/>
</dbReference>
<comment type="caution">
    <text evidence="2">The sequence shown here is derived from an EMBL/GenBank/DDBJ whole genome shotgun (WGS) entry which is preliminary data.</text>
</comment>
<protein>
    <submittedName>
        <fullName evidence="2">Cbb3-type cytochrome oxidase assembly protein CcoS</fullName>
    </submittedName>
</protein>
<dbReference type="PANTHER" id="PTHR41532:SF1">
    <property type="entry name" value="FIXS PROTEIN"/>
    <property type="match status" value="1"/>
</dbReference>
<evidence type="ECO:0000313" key="2">
    <source>
        <dbReference type="EMBL" id="MBD3867970.1"/>
    </source>
</evidence>
<evidence type="ECO:0000256" key="1">
    <source>
        <dbReference type="SAM" id="Phobius"/>
    </source>
</evidence>
<name>A0A8J6Y699_9BACT</name>
<keyword evidence="1" id="KW-1133">Transmembrane helix</keyword>
<proteinExistence type="predicted"/>
<dbReference type="InterPro" id="IPR004714">
    <property type="entry name" value="Cyt_oxidase_maturation_cbb3"/>
</dbReference>
<sequence length="57" mass="6533">MNVVYILLPVALLIAVGYLILFIISVRKGQYDDTTTPAVRMLFDDDEKKKQDDSEQE</sequence>
<gene>
    <name evidence="2" type="primary">ccoS</name>
    <name evidence="2" type="ORF">IFK94_07590</name>
</gene>
<reference evidence="2 3" key="1">
    <citation type="submission" date="2020-08" db="EMBL/GenBank/DDBJ databases">
        <title>Acidobacteriota in marine sediments use diverse sulfur dissimilation pathways.</title>
        <authorList>
            <person name="Wasmund K."/>
        </authorList>
    </citation>
    <scope>NUCLEOTIDE SEQUENCE [LARGE SCALE GENOMIC DNA]</scope>
    <source>
        <strain evidence="2">MAG AM4</strain>
    </source>
</reference>
<feature type="transmembrane region" description="Helical" evidence="1">
    <location>
        <begin position="6"/>
        <end position="26"/>
    </location>
</feature>
<dbReference type="AlphaFoldDB" id="A0A8J6Y699"/>
<keyword evidence="1" id="KW-0812">Transmembrane</keyword>
<dbReference type="NCBIfam" id="TIGR00847">
    <property type="entry name" value="ccoS"/>
    <property type="match status" value="1"/>
</dbReference>
<accession>A0A8J6Y699</accession>
<organism evidence="2 3">
    <name type="scientific">Candidatus Polarisedimenticola svalbardensis</name>
    <dbReference type="NCBI Taxonomy" id="2886004"/>
    <lineage>
        <taxon>Bacteria</taxon>
        <taxon>Pseudomonadati</taxon>
        <taxon>Acidobacteriota</taxon>
        <taxon>Candidatus Polarisedimenticolia</taxon>
        <taxon>Candidatus Polarisedimenticolales</taxon>
        <taxon>Candidatus Polarisedimenticolaceae</taxon>
        <taxon>Candidatus Polarisedimenticola</taxon>
    </lineage>
</organism>
<dbReference type="Proteomes" id="UP000648239">
    <property type="component" value="Unassembled WGS sequence"/>
</dbReference>
<dbReference type="Pfam" id="PF03597">
    <property type="entry name" value="FixS"/>
    <property type="match status" value="1"/>
</dbReference>
<keyword evidence="1" id="KW-0472">Membrane</keyword>
<evidence type="ECO:0000313" key="3">
    <source>
        <dbReference type="Proteomes" id="UP000648239"/>
    </source>
</evidence>
<dbReference type="PANTHER" id="PTHR41532">
    <property type="entry name" value="FIXS PROTEIN"/>
    <property type="match status" value="1"/>
</dbReference>